<feature type="region of interest" description="Disordered" evidence="1">
    <location>
        <begin position="205"/>
        <end position="243"/>
    </location>
</feature>
<dbReference type="PANTHER" id="PTHR12475:SF4">
    <property type="entry name" value="PROTEIN THEM6"/>
    <property type="match status" value="1"/>
</dbReference>
<protein>
    <submittedName>
        <fullName evidence="3">Uncharacterized protein</fullName>
    </submittedName>
</protein>
<proteinExistence type="predicted"/>
<reference evidence="3" key="1">
    <citation type="submission" date="2021-12" db="EMBL/GenBank/DDBJ databases">
        <title>Prjna785345.</title>
        <authorList>
            <person name="Rujirawat T."/>
            <person name="Krajaejun T."/>
        </authorList>
    </citation>
    <scope>NUCLEOTIDE SEQUENCE</scope>
    <source>
        <strain evidence="3">Pi057C3</strain>
    </source>
</reference>
<feature type="transmembrane region" description="Helical" evidence="2">
    <location>
        <begin position="33"/>
        <end position="51"/>
    </location>
</feature>
<feature type="compositionally biased region" description="Basic and acidic residues" evidence="1">
    <location>
        <begin position="232"/>
        <end position="243"/>
    </location>
</feature>
<name>A0AAD5QCI1_PYTIN</name>
<keyword evidence="2" id="KW-0472">Membrane</keyword>
<dbReference type="Pfam" id="PF13279">
    <property type="entry name" value="4HBT_2"/>
    <property type="match status" value="1"/>
</dbReference>
<dbReference type="PANTHER" id="PTHR12475">
    <property type="match status" value="1"/>
</dbReference>
<gene>
    <name evidence="3" type="ORF">P43SY_005556</name>
</gene>
<evidence type="ECO:0000313" key="4">
    <source>
        <dbReference type="Proteomes" id="UP001209570"/>
    </source>
</evidence>
<dbReference type="Gene3D" id="3.10.129.10">
    <property type="entry name" value="Hotdog Thioesterase"/>
    <property type="match status" value="1"/>
</dbReference>
<organism evidence="3 4">
    <name type="scientific">Pythium insidiosum</name>
    <name type="common">Pythiosis disease agent</name>
    <dbReference type="NCBI Taxonomy" id="114742"/>
    <lineage>
        <taxon>Eukaryota</taxon>
        <taxon>Sar</taxon>
        <taxon>Stramenopiles</taxon>
        <taxon>Oomycota</taxon>
        <taxon>Peronosporomycetes</taxon>
        <taxon>Pythiales</taxon>
        <taxon>Pythiaceae</taxon>
        <taxon>Pythium</taxon>
    </lineage>
</organism>
<dbReference type="CDD" id="cd00586">
    <property type="entry name" value="4HBT"/>
    <property type="match status" value="1"/>
</dbReference>
<keyword evidence="2" id="KW-0812">Transmembrane</keyword>
<dbReference type="Proteomes" id="UP001209570">
    <property type="component" value="Unassembled WGS sequence"/>
</dbReference>
<evidence type="ECO:0000313" key="3">
    <source>
        <dbReference type="EMBL" id="KAJ0404598.1"/>
    </source>
</evidence>
<dbReference type="InterPro" id="IPR051490">
    <property type="entry name" value="THEM6_lcsJ_thioesterase"/>
</dbReference>
<evidence type="ECO:0000256" key="2">
    <source>
        <dbReference type="SAM" id="Phobius"/>
    </source>
</evidence>
<sequence length="243" mass="27870">MAKHREALAALALPPVFATLVAAFVLETTWNVALFAGIAALFMFCDAWYFIRLSLWLLHEAVDDWWGLPRKHLFEASELPGRILPMDIDRNAHCNNARFLRECGFGRRDLWHRNGVWKIIRAHGGNLVIGTQTVRYRRELSLGQRYFLQTRLLCWDERAFYVEHRFVTFNESTDHAFVHAIVLAKNNVLGKLTPAKIVSMLPNARKDETTNPSMPDDVAKWIESNDASSKTLRAEAAAHTKRE</sequence>
<comment type="caution">
    <text evidence="3">The sequence shown here is derived from an EMBL/GenBank/DDBJ whole genome shotgun (WGS) entry which is preliminary data.</text>
</comment>
<dbReference type="InterPro" id="IPR029069">
    <property type="entry name" value="HotDog_dom_sf"/>
</dbReference>
<dbReference type="AlphaFoldDB" id="A0AAD5QCI1"/>
<dbReference type="EMBL" id="JAKCXM010000060">
    <property type="protein sequence ID" value="KAJ0404598.1"/>
    <property type="molecule type" value="Genomic_DNA"/>
</dbReference>
<keyword evidence="2" id="KW-1133">Transmembrane helix</keyword>
<keyword evidence="4" id="KW-1185">Reference proteome</keyword>
<evidence type="ECO:0000256" key="1">
    <source>
        <dbReference type="SAM" id="MobiDB-lite"/>
    </source>
</evidence>
<accession>A0AAD5QCI1</accession>
<dbReference type="SUPFAM" id="SSF54637">
    <property type="entry name" value="Thioesterase/thiol ester dehydrase-isomerase"/>
    <property type="match status" value="1"/>
</dbReference>